<dbReference type="Pfam" id="PF08271">
    <property type="entry name" value="Zn_Ribbon_TF"/>
    <property type="match status" value="1"/>
</dbReference>
<sequence>MKCPECGEDTLINDPTTNQRVCTSCGYVDEEQLIDTGPEWRAYTQRDRLNKERIGAPLSDSIHDRGLTTRLDVSSKNRYISMKLKRIHEKTRVSNNDKKLVTLLSILNDQSAKMGLPDYVKNTASTILRKLVATKAANRVDKNTLVAASLYQACKINQIPRHHQEFKDKFSLERNEFWKAIKKVQSIKQISPDLKSKIKPNEYIPMVNTSLNLPQTVATKASQLVERMYEDGMSSGKGYLALSAAAVYLISTLMDKKKTQKEIADALKITEVTIRNRYKDIVGAFDIEVKI</sequence>
<dbReference type="InterPro" id="IPR013763">
    <property type="entry name" value="Cyclin-like_dom"/>
</dbReference>
<dbReference type="PANTHER" id="PTHR11618">
    <property type="entry name" value="TRANSCRIPTION INITIATION FACTOR IIB-RELATED"/>
    <property type="match status" value="1"/>
</dbReference>
<keyword evidence="2" id="KW-0677">Repeat</keyword>
<evidence type="ECO:0000256" key="5">
    <source>
        <dbReference type="PROSITE-ProRule" id="PRU00469"/>
    </source>
</evidence>
<dbReference type="CDD" id="cd20550">
    <property type="entry name" value="CYCLIN_TFIIB_archaea_like_rpt2"/>
    <property type="match status" value="1"/>
</dbReference>
<dbReference type="PRINTS" id="PR00685">
    <property type="entry name" value="TIFACTORIIB"/>
</dbReference>
<dbReference type="GO" id="GO:0003743">
    <property type="term" value="F:translation initiation factor activity"/>
    <property type="evidence" value="ECO:0007669"/>
    <property type="project" value="UniProtKB-KW"/>
</dbReference>
<keyword evidence="4" id="KW-0804">Transcription</keyword>
<dbReference type="PANTHER" id="PTHR11618:SF13">
    <property type="entry name" value="TRANSCRIPTION INITIATION FACTOR IIB"/>
    <property type="match status" value="1"/>
</dbReference>
<dbReference type="EMBL" id="WGGD01000005">
    <property type="protein sequence ID" value="MUN27987.1"/>
    <property type="molecule type" value="Genomic_DNA"/>
</dbReference>
<reference evidence="7 8" key="1">
    <citation type="submission" date="2019-10" db="EMBL/GenBank/DDBJ databases">
        <title>Sequencing and Assembly of Multiple Reported Metal-Biooxidizing Members of the Extremely Thermoacidophilic Archaeal Family Sulfolobaceae.</title>
        <authorList>
            <person name="Counts J.A."/>
            <person name="Kelly R.M."/>
        </authorList>
    </citation>
    <scope>NUCLEOTIDE SEQUENCE [LARGE SCALE GENOMIC DNA]</scope>
    <source>
        <strain evidence="7 8">DSM 6482</strain>
    </source>
</reference>
<dbReference type="SMART" id="SM00385">
    <property type="entry name" value="CYCLIN"/>
    <property type="match status" value="1"/>
</dbReference>
<dbReference type="AlphaFoldDB" id="A0A6A9QFH8"/>
<evidence type="ECO:0000256" key="2">
    <source>
        <dbReference type="ARBA" id="ARBA00022737"/>
    </source>
</evidence>
<protein>
    <submittedName>
        <fullName evidence="7">Transcription initiation factor IIB family protein</fullName>
    </submittedName>
</protein>
<gene>
    <name evidence="7" type="ORF">GC250_00550</name>
</gene>
<keyword evidence="5" id="KW-0862">Zinc</keyword>
<dbReference type="GO" id="GO:0070897">
    <property type="term" value="P:transcription preinitiation complex assembly"/>
    <property type="evidence" value="ECO:0007669"/>
    <property type="project" value="InterPro"/>
</dbReference>
<dbReference type="SUPFAM" id="SSF47954">
    <property type="entry name" value="Cyclin-like"/>
    <property type="match status" value="2"/>
</dbReference>
<keyword evidence="5" id="KW-0479">Metal-binding</keyword>
<keyword evidence="7" id="KW-0648">Protein biosynthesis</keyword>
<evidence type="ECO:0000256" key="4">
    <source>
        <dbReference type="ARBA" id="ARBA00023163"/>
    </source>
</evidence>
<feature type="domain" description="TFIIB-type" evidence="6">
    <location>
        <begin position="1"/>
        <end position="30"/>
    </location>
</feature>
<dbReference type="InterPro" id="IPR013137">
    <property type="entry name" value="Znf_TFIIB"/>
</dbReference>
<name>A0A6A9QFH8_SULME</name>
<dbReference type="InterPro" id="IPR036915">
    <property type="entry name" value="Cyclin-like_sf"/>
</dbReference>
<keyword evidence="3" id="KW-0805">Transcription regulation</keyword>
<dbReference type="Proteomes" id="UP000470772">
    <property type="component" value="Unassembled WGS sequence"/>
</dbReference>
<dbReference type="Gene3D" id="1.10.472.170">
    <property type="match status" value="1"/>
</dbReference>
<evidence type="ECO:0000259" key="6">
    <source>
        <dbReference type="PROSITE" id="PS51134"/>
    </source>
</evidence>
<proteinExistence type="inferred from homology"/>
<evidence type="ECO:0000256" key="1">
    <source>
        <dbReference type="ARBA" id="ARBA00010857"/>
    </source>
</evidence>
<accession>A0A6A9QFH8</accession>
<dbReference type="InterPro" id="IPR013150">
    <property type="entry name" value="TFIIB_cyclin"/>
</dbReference>
<evidence type="ECO:0000313" key="8">
    <source>
        <dbReference type="Proteomes" id="UP000470772"/>
    </source>
</evidence>
<dbReference type="Pfam" id="PF00382">
    <property type="entry name" value="TFIIB"/>
    <property type="match status" value="2"/>
</dbReference>
<dbReference type="PROSITE" id="PS51134">
    <property type="entry name" value="ZF_TFIIB"/>
    <property type="match status" value="1"/>
</dbReference>
<dbReference type="RefSeq" id="WP_156016056.1">
    <property type="nucleotide sequence ID" value="NZ_WGGD01000005.1"/>
</dbReference>
<comment type="similarity">
    <text evidence="1">Belongs to the TFIIB family.</text>
</comment>
<dbReference type="GO" id="GO:0017025">
    <property type="term" value="F:TBP-class protein binding"/>
    <property type="evidence" value="ECO:0007669"/>
    <property type="project" value="InterPro"/>
</dbReference>
<dbReference type="GO" id="GO:0097550">
    <property type="term" value="C:transcription preinitiation complex"/>
    <property type="evidence" value="ECO:0007669"/>
    <property type="project" value="TreeGrafter"/>
</dbReference>
<organism evidence="7 8">
    <name type="scientific">Sulfuracidifex metallicus DSM 6482 = JCM 9184</name>
    <dbReference type="NCBI Taxonomy" id="523847"/>
    <lineage>
        <taxon>Archaea</taxon>
        <taxon>Thermoproteota</taxon>
        <taxon>Thermoprotei</taxon>
        <taxon>Sulfolobales</taxon>
        <taxon>Sulfolobaceae</taxon>
        <taxon>Sulfuracidifex</taxon>
    </lineage>
</organism>
<comment type="caution">
    <text evidence="7">The sequence shown here is derived from an EMBL/GenBank/DDBJ whole genome shotgun (WGS) entry which is preliminary data.</text>
</comment>
<dbReference type="GO" id="GO:0008270">
    <property type="term" value="F:zinc ion binding"/>
    <property type="evidence" value="ECO:0007669"/>
    <property type="project" value="UniProtKB-KW"/>
</dbReference>
<keyword evidence="5" id="KW-0863">Zinc-finger</keyword>
<evidence type="ECO:0000256" key="3">
    <source>
        <dbReference type="ARBA" id="ARBA00023015"/>
    </source>
</evidence>
<dbReference type="Gene3D" id="1.10.472.10">
    <property type="entry name" value="Cyclin-like"/>
    <property type="match status" value="1"/>
</dbReference>
<dbReference type="InterPro" id="IPR000812">
    <property type="entry name" value="TFIIB"/>
</dbReference>
<dbReference type="SUPFAM" id="SSF57783">
    <property type="entry name" value="Zinc beta-ribbon"/>
    <property type="match status" value="1"/>
</dbReference>
<evidence type="ECO:0000313" key="7">
    <source>
        <dbReference type="EMBL" id="MUN27987.1"/>
    </source>
</evidence>
<keyword evidence="8" id="KW-1185">Reference proteome</keyword>
<keyword evidence="7" id="KW-0396">Initiation factor</keyword>